<dbReference type="Proteomes" id="UP000256970">
    <property type="component" value="Unassembled WGS sequence"/>
</dbReference>
<dbReference type="InterPro" id="IPR002893">
    <property type="entry name" value="Znf_MYND"/>
</dbReference>
<gene>
    <name evidence="9" type="ORF">BQ4739_LOCUS17792</name>
    <name evidence="8" type="ORF">BQ4739_LOCUS2078</name>
</gene>
<dbReference type="SUPFAM" id="SSF144232">
    <property type="entry name" value="HIT/MYND zinc finger-like"/>
    <property type="match status" value="1"/>
</dbReference>
<evidence type="ECO:0000256" key="2">
    <source>
        <dbReference type="ARBA" id="ARBA00022771"/>
    </source>
</evidence>
<dbReference type="PROSITE" id="PS50865">
    <property type="entry name" value="ZF_MYND_2"/>
    <property type="match status" value="1"/>
</dbReference>
<proteinExistence type="predicted"/>
<dbReference type="EMBL" id="FNXT01001284">
    <property type="protein sequence ID" value="SZX77439.1"/>
    <property type="molecule type" value="Genomic_DNA"/>
</dbReference>
<organism evidence="8 10">
    <name type="scientific">Tetradesmus obliquus</name>
    <name type="common">Green alga</name>
    <name type="synonym">Acutodesmus obliquus</name>
    <dbReference type="NCBI Taxonomy" id="3088"/>
    <lineage>
        <taxon>Eukaryota</taxon>
        <taxon>Viridiplantae</taxon>
        <taxon>Chlorophyta</taxon>
        <taxon>core chlorophytes</taxon>
        <taxon>Chlorophyceae</taxon>
        <taxon>CS clade</taxon>
        <taxon>Sphaeropleales</taxon>
        <taxon>Scenedesmaceae</taxon>
        <taxon>Tetradesmus</taxon>
    </lineage>
</organism>
<evidence type="ECO:0000256" key="4">
    <source>
        <dbReference type="PROSITE-ProRule" id="PRU00134"/>
    </source>
</evidence>
<evidence type="ECO:0000256" key="6">
    <source>
        <dbReference type="SAM" id="MobiDB-lite"/>
    </source>
</evidence>
<feature type="compositionally biased region" description="Polar residues" evidence="6">
    <location>
        <begin position="1"/>
        <end position="13"/>
    </location>
</feature>
<dbReference type="EMBL" id="FNXT01000156">
    <property type="protein sequence ID" value="SZX61565.1"/>
    <property type="molecule type" value="Genomic_DNA"/>
</dbReference>
<evidence type="ECO:0000259" key="7">
    <source>
        <dbReference type="PROSITE" id="PS50865"/>
    </source>
</evidence>
<keyword evidence="3" id="KW-0862">Zinc</keyword>
<evidence type="ECO:0000313" key="10">
    <source>
        <dbReference type="Proteomes" id="UP000256970"/>
    </source>
</evidence>
<dbReference type="Pfam" id="PF01753">
    <property type="entry name" value="zf-MYND"/>
    <property type="match status" value="1"/>
</dbReference>
<evidence type="ECO:0000313" key="8">
    <source>
        <dbReference type="EMBL" id="SZX61565.1"/>
    </source>
</evidence>
<name>A0A383V7J8_TETOB</name>
<keyword evidence="1" id="KW-0479">Metal-binding</keyword>
<dbReference type="AlphaFoldDB" id="A0A383V7J8"/>
<dbReference type="GO" id="GO:0008270">
    <property type="term" value="F:zinc ion binding"/>
    <property type="evidence" value="ECO:0007669"/>
    <property type="project" value="UniProtKB-KW"/>
</dbReference>
<reference evidence="8 10" key="1">
    <citation type="submission" date="2016-10" db="EMBL/GenBank/DDBJ databases">
        <authorList>
            <person name="Cai Z."/>
        </authorList>
    </citation>
    <scope>NUCLEOTIDE SEQUENCE [LARGE SCALE GENOMIC DNA]</scope>
</reference>
<feature type="domain" description="MYND-type" evidence="7">
    <location>
        <begin position="117"/>
        <end position="165"/>
    </location>
</feature>
<sequence>MQGSAAPVTQPQQEAAAEAAASSSGRQQLPEVCGAVRVTWRLNQAVTGSISVDSAAALQLLQQLQGDIQQQRQQLQEMMIEVCQALQQLLASQKLQDWVEAASAALPLRWCCNHPGCSNLGTAGSKARGSELRRVGGRQCSKCKCACYCSKVCLGAHWEQHQKVCKSIRKQQEQAKAQQRGCNVLHTYDGFAQPPA</sequence>
<feature type="coiled-coil region" evidence="5">
    <location>
        <begin position="54"/>
        <end position="81"/>
    </location>
</feature>
<feature type="region of interest" description="Disordered" evidence="6">
    <location>
        <begin position="1"/>
        <end position="23"/>
    </location>
</feature>
<evidence type="ECO:0000313" key="9">
    <source>
        <dbReference type="EMBL" id="SZX77439.1"/>
    </source>
</evidence>
<accession>A0A383V7J8</accession>
<evidence type="ECO:0000256" key="3">
    <source>
        <dbReference type="ARBA" id="ARBA00022833"/>
    </source>
</evidence>
<evidence type="ECO:0000256" key="5">
    <source>
        <dbReference type="SAM" id="Coils"/>
    </source>
</evidence>
<evidence type="ECO:0000256" key="1">
    <source>
        <dbReference type="ARBA" id="ARBA00022723"/>
    </source>
</evidence>
<keyword evidence="5" id="KW-0175">Coiled coil</keyword>
<dbReference type="Gene3D" id="6.10.140.2220">
    <property type="match status" value="1"/>
</dbReference>
<keyword evidence="2 4" id="KW-0863">Zinc-finger</keyword>
<feature type="compositionally biased region" description="Low complexity" evidence="6">
    <location>
        <begin position="14"/>
        <end position="23"/>
    </location>
</feature>
<protein>
    <recommendedName>
        <fullName evidence="7">MYND-type domain-containing protein</fullName>
    </recommendedName>
</protein>
<keyword evidence="10" id="KW-1185">Reference proteome</keyword>